<evidence type="ECO:0000256" key="6">
    <source>
        <dbReference type="ARBA" id="ARBA00022692"/>
    </source>
</evidence>
<dbReference type="Proteomes" id="UP001153404">
    <property type="component" value="Unassembled WGS sequence"/>
</dbReference>
<evidence type="ECO:0000313" key="13">
    <source>
        <dbReference type="Proteomes" id="UP001153404"/>
    </source>
</evidence>
<evidence type="ECO:0000256" key="2">
    <source>
        <dbReference type="ARBA" id="ARBA00007783"/>
    </source>
</evidence>
<sequence length="266" mass="30400">MLSTLKDLIRHRQLLWQFSNRDVAQRYKGSYFGLTWALIQPLLMLVVYSFVFTQVFKVKWGTGSDMNQFQFAITMFAGLIVFQIFSDPVYRSTSILQSNPNFIKRVVFPLEILPISSIISSFILQLFSIVIYLVALLCFGYSITWSWILAPISIIPVIILSAGISLLISSLSVFFRDVGQIISIVMNILFYISPVFYPVTAVPEAFRPYMYLNPLTTIIETFRATTMGTQDLKLLPWFEVLGVSIVIFLIGSYIFKISKENFADVI</sequence>
<dbReference type="PANTHER" id="PTHR30413">
    <property type="entry name" value="INNER MEMBRANE TRANSPORT PERMEASE"/>
    <property type="match status" value="1"/>
</dbReference>
<feature type="transmembrane region" description="Helical" evidence="10">
    <location>
        <begin position="181"/>
        <end position="200"/>
    </location>
</feature>
<dbReference type="AlphaFoldDB" id="A0A9X4QUS4"/>
<keyword evidence="7" id="KW-0972">Capsule biogenesis/degradation</keyword>
<keyword evidence="9 10" id="KW-0472">Membrane</keyword>
<feature type="transmembrane region" description="Helical" evidence="10">
    <location>
        <begin position="147"/>
        <end position="169"/>
    </location>
</feature>
<evidence type="ECO:0000313" key="12">
    <source>
        <dbReference type="EMBL" id="MDG0811814.1"/>
    </source>
</evidence>
<dbReference type="InterPro" id="IPR047817">
    <property type="entry name" value="ABC2_TM_bact-type"/>
</dbReference>
<keyword evidence="6 10" id="KW-0812">Transmembrane</keyword>
<evidence type="ECO:0000256" key="1">
    <source>
        <dbReference type="ARBA" id="ARBA00004651"/>
    </source>
</evidence>
<feature type="transmembrane region" description="Helical" evidence="10">
    <location>
        <begin position="31"/>
        <end position="56"/>
    </location>
</feature>
<evidence type="ECO:0000259" key="11">
    <source>
        <dbReference type="PROSITE" id="PS51012"/>
    </source>
</evidence>
<dbReference type="GO" id="GO:0043190">
    <property type="term" value="C:ATP-binding cassette (ABC) transporter complex"/>
    <property type="evidence" value="ECO:0007669"/>
    <property type="project" value="InterPro"/>
</dbReference>
<evidence type="ECO:0000256" key="8">
    <source>
        <dbReference type="ARBA" id="ARBA00022989"/>
    </source>
</evidence>
<name>A0A9X4QUS4_9BACL</name>
<proteinExistence type="inferred from homology"/>
<protein>
    <recommendedName>
        <fullName evidence="10">Transport permease protein</fullName>
    </recommendedName>
</protein>
<evidence type="ECO:0000256" key="7">
    <source>
        <dbReference type="ARBA" id="ARBA00022903"/>
    </source>
</evidence>
<dbReference type="RefSeq" id="WP_277534643.1">
    <property type="nucleotide sequence ID" value="NZ_JAPDIA010000007.1"/>
</dbReference>
<dbReference type="PANTHER" id="PTHR30413:SF10">
    <property type="entry name" value="CAPSULE POLYSACCHARIDE EXPORT INNER-MEMBRANE PROTEIN CTRC"/>
    <property type="match status" value="1"/>
</dbReference>
<evidence type="ECO:0000256" key="9">
    <source>
        <dbReference type="ARBA" id="ARBA00023136"/>
    </source>
</evidence>
<feature type="domain" description="ABC transmembrane type-2" evidence="11">
    <location>
        <begin position="32"/>
        <end position="258"/>
    </location>
</feature>
<comment type="caution">
    <text evidence="10">Lacks conserved residue(s) required for the propagation of feature annotation.</text>
</comment>
<dbReference type="GO" id="GO:0140359">
    <property type="term" value="F:ABC-type transporter activity"/>
    <property type="evidence" value="ECO:0007669"/>
    <property type="project" value="InterPro"/>
</dbReference>
<organism evidence="12 13">
    <name type="scientific">Cohnella rhizosphaerae</name>
    <dbReference type="NCBI Taxonomy" id="1457232"/>
    <lineage>
        <taxon>Bacteria</taxon>
        <taxon>Bacillati</taxon>
        <taxon>Bacillota</taxon>
        <taxon>Bacilli</taxon>
        <taxon>Bacillales</taxon>
        <taxon>Paenibacillaceae</taxon>
        <taxon>Cohnella</taxon>
    </lineage>
</organism>
<keyword evidence="5" id="KW-0762">Sugar transport</keyword>
<dbReference type="EMBL" id="JAPDIA010000007">
    <property type="protein sequence ID" value="MDG0811814.1"/>
    <property type="molecule type" value="Genomic_DNA"/>
</dbReference>
<dbReference type="PIRSF" id="PIRSF006648">
    <property type="entry name" value="DrrB"/>
    <property type="match status" value="1"/>
</dbReference>
<dbReference type="GO" id="GO:0015920">
    <property type="term" value="P:lipopolysaccharide transport"/>
    <property type="evidence" value="ECO:0007669"/>
    <property type="project" value="TreeGrafter"/>
</dbReference>
<keyword evidence="3 10" id="KW-0813">Transport</keyword>
<dbReference type="InterPro" id="IPR013525">
    <property type="entry name" value="ABC2_TM"/>
</dbReference>
<evidence type="ECO:0000256" key="5">
    <source>
        <dbReference type="ARBA" id="ARBA00022597"/>
    </source>
</evidence>
<comment type="similarity">
    <text evidence="2 10">Belongs to the ABC-2 integral membrane protein family.</text>
</comment>
<dbReference type="InterPro" id="IPR000412">
    <property type="entry name" value="ABC_2_transport"/>
</dbReference>
<keyword evidence="4 10" id="KW-1003">Cell membrane</keyword>
<reference evidence="12" key="1">
    <citation type="submission" date="2022-10" db="EMBL/GenBank/DDBJ databases">
        <title>Comparative genomic analysis of Cohnella hashimotonis sp. nov., isolated from the International Space Station.</title>
        <authorList>
            <person name="Simpson A."/>
            <person name="Venkateswaran K."/>
        </authorList>
    </citation>
    <scope>NUCLEOTIDE SEQUENCE</scope>
    <source>
        <strain evidence="12">DSM 28161</strain>
    </source>
</reference>
<dbReference type="PRINTS" id="PR00164">
    <property type="entry name" value="ABC2TRNSPORT"/>
</dbReference>
<accession>A0A9X4QUS4</accession>
<feature type="transmembrane region" description="Helical" evidence="10">
    <location>
        <begin position="68"/>
        <end position="85"/>
    </location>
</feature>
<dbReference type="PROSITE" id="PS51012">
    <property type="entry name" value="ABC_TM2"/>
    <property type="match status" value="1"/>
</dbReference>
<comment type="subcellular location">
    <subcellularLocation>
        <location evidence="1 10">Cell membrane</location>
        <topology evidence="1 10">Multi-pass membrane protein</topology>
    </subcellularLocation>
</comment>
<evidence type="ECO:0000256" key="10">
    <source>
        <dbReference type="RuleBase" id="RU361157"/>
    </source>
</evidence>
<evidence type="ECO:0000256" key="4">
    <source>
        <dbReference type="ARBA" id="ARBA00022475"/>
    </source>
</evidence>
<dbReference type="Pfam" id="PF01061">
    <property type="entry name" value="ABC2_membrane"/>
    <property type="match status" value="1"/>
</dbReference>
<feature type="transmembrane region" description="Helical" evidence="10">
    <location>
        <begin position="234"/>
        <end position="255"/>
    </location>
</feature>
<keyword evidence="8 10" id="KW-1133">Transmembrane helix</keyword>
<keyword evidence="13" id="KW-1185">Reference proteome</keyword>
<evidence type="ECO:0000256" key="3">
    <source>
        <dbReference type="ARBA" id="ARBA00022448"/>
    </source>
</evidence>
<gene>
    <name evidence="12" type="ORF">OMP40_22390</name>
</gene>
<comment type="caution">
    <text evidence="12">The sequence shown here is derived from an EMBL/GenBank/DDBJ whole genome shotgun (WGS) entry which is preliminary data.</text>
</comment>